<dbReference type="EMBL" id="JAKELL010000009">
    <property type="protein sequence ID" value="KAH8996302.1"/>
    <property type="molecule type" value="Genomic_DNA"/>
</dbReference>
<gene>
    <name evidence="1" type="ORF">EDB92DRAFT_1793970</name>
</gene>
<reference evidence="1" key="1">
    <citation type="submission" date="2022-01" db="EMBL/GenBank/DDBJ databases">
        <title>Comparative genomics reveals a dynamic genome evolution in the ectomycorrhizal milk-cap (Lactarius) mushrooms.</title>
        <authorList>
            <consortium name="DOE Joint Genome Institute"/>
            <person name="Lebreton A."/>
            <person name="Tang N."/>
            <person name="Kuo A."/>
            <person name="LaButti K."/>
            <person name="Drula E."/>
            <person name="Barry K."/>
            <person name="Clum A."/>
            <person name="Lipzen A."/>
            <person name="Mousain D."/>
            <person name="Ng V."/>
            <person name="Wang R."/>
            <person name="Wang X."/>
            <person name="Dai Y."/>
            <person name="Henrissat B."/>
            <person name="Grigoriev I.V."/>
            <person name="Guerin-Laguette A."/>
            <person name="Yu F."/>
            <person name="Martin F.M."/>
        </authorList>
    </citation>
    <scope>NUCLEOTIDE SEQUENCE</scope>
    <source>
        <strain evidence="1">QP</strain>
    </source>
</reference>
<accession>A0AAD4QFX3</accession>
<dbReference type="Proteomes" id="UP001201163">
    <property type="component" value="Unassembled WGS sequence"/>
</dbReference>
<keyword evidence="2" id="KW-1185">Reference proteome</keyword>
<sequence length="383" mass="42173">MPPSAAPLEPIAPATAKAQLCQSLQGRTIHLVGPRETLYQLHTYLLKTLHFHAPRPSPTRISCPGPLSCPFHALCHPFSPPPGYGSGPLSPADVASTNTSLMRFVYSSTLHPSPTRDDPRFRLPFVDPRTGVRVDDSRWVVQAAASRKNDVLVLSRAPLPAPAWSYNTLRGGTWTWLSALRGLEQEHAEPLAHQLFADVLAALHSTVSIFLPSLLLNLEKLREHAGHRAILGEKLVLWYGSWFQPVSCALDHVSTLLSSEPDPQRLLLRLLAQAEAIDNPWSAYYNAQVYMHERLLAKLLPKYGILYISSLSTVIPPEVGQTYKQGDCLTAPATSILILCIAEGWSCIQRVFETPHGTLMGQKFLRDLLGALGSWGLGDVQSR</sequence>
<protein>
    <submittedName>
        <fullName evidence="1">Uncharacterized protein</fullName>
    </submittedName>
</protein>
<dbReference type="AlphaFoldDB" id="A0AAD4QFX3"/>
<evidence type="ECO:0000313" key="1">
    <source>
        <dbReference type="EMBL" id="KAH8996302.1"/>
    </source>
</evidence>
<comment type="caution">
    <text evidence="1">The sequence shown here is derived from an EMBL/GenBank/DDBJ whole genome shotgun (WGS) entry which is preliminary data.</text>
</comment>
<organism evidence="1 2">
    <name type="scientific">Lactarius akahatsu</name>
    <dbReference type="NCBI Taxonomy" id="416441"/>
    <lineage>
        <taxon>Eukaryota</taxon>
        <taxon>Fungi</taxon>
        <taxon>Dikarya</taxon>
        <taxon>Basidiomycota</taxon>
        <taxon>Agaricomycotina</taxon>
        <taxon>Agaricomycetes</taxon>
        <taxon>Russulales</taxon>
        <taxon>Russulaceae</taxon>
        <taxon>Lactarius</taxon>
    </lineage>
</organism>
<name>A0AAD4QFX3_9AGAM</name>
<proteinExistence type="predicted"/>
<evidence type="ECO:0000313" key="2">
    <source>
        <dbReference type="Proteomes" id="UP001201163"/>
    </source>
</evidence>